<dbReference type="InterPro" id="IPR041492">
    <property type="entry name" value="HAD_2"/>
</dbReference>
<comment type="cofactor">
    <cofactor evidence="1">
        <name>Mg(2+)</name>
        <dbReference type="ChEBI" id="CHEBI:18420"/>
    </cofactor>
</comment>
<name>A0A804IS41_MUSAM</name>
<evidence type="ECO:0000313" key="6">
    <source>
        <dbReference type="Proteomes" id="UP000012960"/>
    </source>
</evidence>
<dbReference type="SFLD" id="SFLDS00003">
    <property type="entry name" value="Haloacid_Dehalogenase"/>
    <property type="match status" value="1"/>
</dbReference>
<dbReference type="OrthoDB" id="40579at2759"/>
<evidence type="ECO:0008006" key="7">
    <source>
        <dbReference type="Google" id="ProtNLM"/>
    </source>
</evidence>
<dbReference type="InterPro" id="IPR023198">
    <property type="entry name" value="PGP-like_dom2"/>
</dbReference>
<dbReference type="Gene3D" id="1.10.150.240">
    <property type="entry name" value="Putative phosphatase, domain 2"/>
    <property type="match status" value="1"/>
</dbReference>
<dbReference type="GO" id="GO:0003824">
    <property type="term" value="F:catalytic activity"/>
    <property type="evidence" value="ECO:0007669"/>
    <property type="project" value="UniProtKB-ARBA"/>
</dbReference>
<keyword evidence="4" id="KW-0119">Carbohydrate metabolism</keyword>
<keyword evidence="2" id="KW-0479">Metal-binding</keyword>
<dbReference type="InterPro" id="IPR023214">
    <property type="entry name" value="HAD_sf"/>
</dbReference>
<dbReference type="NCBIfam" id="TIGR01509">
    <property type="entry name" value="HAD-SF-IA-v3"/>
    <property type="match status" value="1"/>
</dbReference>
<evidence type="ECO:0000256" key="1">
    <source>
        <dbReference type="ARBA" id="ARBA00001946"/>
    </source>
</evidence>
<dbReference type="EnsemblPlants" id="Ma04_t21020.2">
    <property type="protein sequence ID" value="Ma04_p21020.2"/>
    <property type="gene ID" value="Ma04_g21020"/>
</dbReference>
<dbReference type="InterPro" id="IPR051600">
    <property type="entry name" value="Beta-PGM-like"/>
</dbReference>
<dbReference type="GeneID" id="103977046"/>
<organism evidence="5 6">
    <name type="scientific">Musa acuminata subsp. malaccensis</name>
    <name type="common">Wild banana</name>
    <name type="synonym">Musa malaccensis</name>
    <dbReference type="NCBI Taxonomy" id="214687"/>
    <lineage>
        <taxon>Eukaryota</taxon>
        <taxon>Viridiplantae</taxon>
        <taxon>Streptophyta</taxon>
        <taxon>Embryophyta</taxon>
        <taxon>Tracheophyta</taxon>
        <taxon>Spermatophyta</taxon>
        <taxon>Magnoliopsida</taxon>
        <taxon>Liliopsida</taxon>
        <taxon>Zingiberales</taxon>
        <taxon>Musaceae</taxon>
        <taxon>Musa</taxon>
    </lineage>
</organism>
<reference evidence="5" key="1">
    <citation type="submission" date="2021-05" db="UniProtKB">
        <authorList>
            <consortium name="EnsemblPlants"/>
        </authorList>
    </citation>
    <scope>IDENTIFICATION</scope>
    <source>
        <strain evidence="5">subsp. malaccensis</strain>
    </source>
</reference>
<dbReference type="InterPro" id="IPR036412">
    <property type="entry name" value="HAD-like_sf"/>
</dbReference>
<dbReference type="GO" id="GO:0046872">
    <property type="term" value="F:metal ion binding"/>
    <property type="evidence" value="ECO:0007669"/>
    <property type="project" value="UniProtKB-KW"/>
</dbReference>
<dbReference type="AlphaFoldDB" id="A0A804IS41"/>
<dbReference type="Gene3D" id="3.40.50.1000">
    <property type="entry name" value="HAD superfamily/HAD-like"/>
    <property type="match status" value="1"/>
</dbReference>
<keyword evidence="6" id="KW-1185">Reference proteome</keyword>
<sequence length="286" mass="31419">MAADLLSIPHPRHSSPLLPTKGIRPRVATARRLNGIGFTAAAGKMSVSSHSHTSPETRSLSHLAPLEAILFDIDGTLCDSDPIHYCAFREMLQQIGFNDGVPITEDFYVDNISGNHNDDIARSLFPGWDEEATTKLLDDKEAMYRRMAPEKLQAVDGLHKLCKWIEGRGLKRAAVTNAPRANAQLMISLLGLTDFFQLIVVGSECDRPKPYPDPYLKALKDLGASPNHTFVFEDSASGIEAAVAAAMPVLGLTTRNPEQLLMDAGATFLIKNFEDPKLWENLEKLV</sequence>
<dbReference type="Pfam" id="PF13419">
    <property type="entry name" value="HAD_2"/>
    <property type="match status" value="1"/>
</dbReference>
<dbReference type="PANTHER" id="PTHR46193:SF18">
    <property type="entry name" value="HEXITOL PHOSPHATASE B"/>
    <property type="match status" value="1"/>
</dbReference>
<dbReference type="CDD" id="cd07505">
    <property type="entry name" value="HAD_BPGM-like"/>
    <property type="match status" value="1"/>
</dbReference>
<dbReference type="Gramene" id="Ma04_t21020.2">
    <property type="protein sequence ID" value="Ma04_p21020.2"/>
    <property type="gene ID" value="Ma04_g21020"/>
</dbReference>
<dbReference type="PRINTS" id="PR00413">
    <property type="entry name" value="HADHALOGNASE"/>
</dbReference>
<evidence type="ECO:0000256" key="4">
    <source>
        <dbReference type="ARBA" id="ARBA00023277"/>
    </source>
</evidence>
<dbReference type="SFLD" id="SFLDG01129">
    <property type="entry name" value="C1.5:_HAD__Beta-PGM__Phosphata"/>
    <property type="match status" value="1"/>
</dbReference>
<proteinExistence type="predicted"/>
<dbReference type="InterPro" id="IPR006439">
    <property type="entry name" value="HAD-SF_hydro_IA"/>
</dbReference>
<dbReference type="SFLD" id="SFLDG01135">
    <property type="entry name" value="C1.5.6:_HAD__Beta-PGM__Phospha"/>
    <property type="match status" value="1"/>
</dbReference>
<evidence type="ECO:0000313" key="5">
    <source>
        <dbReference type="EnsemblPlants" id="Ma04_p21020.2"/>
    </source>
</evidence>
<keyword evidence="3" id="KW-0460">Magnesium</keyword>
<protein>
    <recommendedName>
        <fullName evidence="7">Haloacid dehalogenase-like hydrolase domain-containing protein Sgpp</fullName>
    </recommendedName>
</protein>
<accession>A0A804IS41</accession>
<evidence type="ECO:0000256" key="3">
    <source>
        <dbReference type="ARBA" id="ARBA00022842"/>
    </source>
</evidence>
<dbReference type="SUPFAM" id="SSF56784">
    <property type="entry name" value="HAD-like"/>
    <property type="match status" value="1"/>
</dbReference>
<dbReference type="Proteomes" id="UP000012960">
    <property type="component" value="Unplaced"/>
</dbReference>
<dbReference type="PANTHER" id="PTHR46193">
    <property type="entry name" value="6-PHOSPHOGLUCONATE PHOSPHATASE"/>
    <property type="match status" value="1"/>
</dbReference>
<evidence type="ECO:0000256" key="2">
    <source>
        <dbReference type="ARBA" id="ARBA00022723"/>
    </source>
</evidence>